<feature type="region of interest" description="Disordered" evidence="1">
    <location>
        <begin position="1172"/>
        <end position="1316"/>
    </location>
</feature>
<feature type="compositionally biased region" description="Polar residues" evidence="1">
    <location>
        <begin position="1178"/>
        <end position="1203"/>
    </location>
</feature>
<feature type="region of interest" description="Disordered" evidence="1">
    <location>
        <begin position="735"/>
        <end position="851"/>
    </location>
</feature>
<dbReference type="InterPro" id="IPR031793">
    <property type="entry name" value="KICSTOR_ITFG2"/>
</dbReference>
<accession>A0A9W8BA33</accession>
<dbReference type="InterPro" id="IPR028994">
    <property type="entry name" value="Integrin_alpha_N"/>
</dbReference>
<comment type="caution">
    <text evidence="2">The sequence shown here is derived from an EMBL/GenBank/DDBJ whole genome shotgun (WGS) entry which is preliminary data.</text>
</comment>
<evidence type="ECO:0000313" key="3">
    <source>
        <dbReference type="Proteomes" id="UP001151582"/>
    </source>
</evidence>
<feature type="region of interest" description="Disordered" evidence="1">
    <location>
        <begin position="1112"/>
        <end position="1131"/>
    </location>
</feature>
<reference evidence="2" key="1">
    <citation type="submission" date="2022-07" db="EMBL/GenBank/DDBJ databases">
        <title>Phylogenomic reconstructions and comparative analyses of Kickxellomycotina fungi.</title>
        <authorList>
            <person name="Reynolds N.K."/>
            <person name="Stajich J.E."/>
            <person name="Barry K."/>
            <person name="Grigoriev I.V."/>
            <person name="Crous P."/>
            <person name="Smith M.E."/>
        </authorList>
    </citation>
    <scope>NUCLEOTIDE SEQUENCE</scope>
    <source>
        <strain evidence="2">RSA 567</strain>
    </source>
</reference>
<dbReference type="PANTHER" id="PTHR16317:SF1">
    <property type="entry name" value="KICSTOR COMPLEX PROTEIN ITFG2"/>
    <property type="match status" value="1"/>
</dbReference>
<keyword evidence="3" id="KW-1185">Reference proteome</keyword>
<feature type="compositionally biased region" description="Polar residues" evidence="1">
    <location>
        <begin position="1215"/>
        <end position="1235"/>
    </location>
</feature>
<feature type="region of interest" description="Disordered" evidence="1">
    <location>
        <begin position="1406"/>
        <end position="1481"/>
    </location>
</feature>
<dbReference type="Pfam" id="PF15907">
    <property type="entry name" value="Itfg2"/>
    <property type="match status" value="2"/>
</dbReference>
<dbReference type="Proteomes" id="UP001151582">
    <property type="component" value="Unassembled WGS sequence"/>
</dbReference>
<feature type="compositionally biased region" description="Polar residues" evidence="1">
    <location>
        <begin position="1406"/>
        <end position="1416"/>
    </location>
</feature>
<feature type="region of interest" description="Disordered" evidence="1">
    <location>
        <begin position="1503"/>
        <end position="1532"/>
    </location>
</feature>
<feature type="compositionally biased region" description="Basic and acidic residues" evidence="1">
    <location>
        <begin position="808"/>
        <end position="851"/>
    </location>
</feature>
<protein>
    <submittedName>
        <fullName evidence="2">Uncharacterized protein</fullName>
    </submittedName>
</protein>
<dbReference type="GO" id="GO:0032006">
    <property type="term" value="P:regulation of TOR signaling"/>
    <property type="evidence" value="ECO:0007669"/>
    <property type="project" value="TreeGrafter"/>
</dbReference>
<feature type="compositionally biased region" description="Polar residues" evidence="1">
    <location>
        <begin position="956"/>
        <end position="969"/>
    </location>
</feature>
<dbReference type="PANTHER" id="PTHR16317">
    <property type="entry name" value="INTEGRIN ALPHA REPEAT DOMAIN-CONTAINING"/>
    <property type="match status" value="1"/>
</dbReference>
<feature type="region of interest" description="Disordered" evidence="1">
    <location>
        <begin position="526"/>
        <end position="615"/>
    </location>
</feature>
<name>A0A9W8BA33_9FUNG</name>
<dbReference type="EMBL" id="JANBQB010000096">
    <property type="protein sequence ID" value="KAJ1982252.1"/>
    <property type="molecule type" value="Genomic_DNA"/>
</dbReference>
<feature type="compositionally biased region" description="Low complexity" evidence="1">
    <location>
        <begin position="970"/>
        <end position="979"/>
    </location>
</feature>
<feature type="compositionally biased region" description="Polar residues" evidence="1">
    <location>
        <begin position="448"/>
        <end position="463"/>
    </location>
</feature>
<organism evidence="2 3">
    <name type="scientific">Dimargaris verticillata</name>
    <dbReference type="NCBI Taxonomy" id="2761393"/>
    <lineage>
        <taxon>Eukaryota</taxon>
        <taxon>Fungi</taxon>
        <taxon>Fungi incertae sedis</taxon>
        <taxon>Zoopagomycota</taxon>
        <taxon>Kickxellomycotina</taxon>
        <taxon>Dimargaritomycetes</taxon>
        <taxon>Dimargaritales</taxon>
        <taxon>Dimargaritaceae</taxon>
        <taxon>Dimargaris</taxon>
    </lineage>
</organism>
<evidence type="ECO:0000256" key="1">
    <source>
        <dbReference type="SAM" id="MobiDB-lite"/>
    </source>
</evidence>
<feature type="compositionally biased region" description="Low complexity" evidence="1">
    <location>
        <begin position="427"/>
        <end position="447"/>
    </location>
</feature>
<feature type="region of interest" description="Disordered" evidence="1">
    <location>
        <begin position="427"/>
        <end position="477"/>
    </location>
</feature>
<feature type="compositionally biased region" description="Polar residues" evidence="1">
    <location>
        <begin position="1425"/>
        <end position="1445"/>
    </location>
</feature>
<feature type="compositionally biased region" description="Low complexity" evidence="1">
    <location>
        <begin position="944"/>
        <end position="955"/>
    </location>
</feature>
<feature type="compositionally biased region" description="Low complexity" evidence="1">
    <location>
        <begin position="735"/>
        <end position="746"/>
    </location>
</feature>
<dbReference type="SUPFAM" id="SSF69318">
    <property type="entry name" value="Integrin alpha N-terminal domain"/>
    <property type="match status" value="1"/>
</dbReference>
<evidence type="ECO:0000313" key="2">
    <source>
        <dbReference type="EMBL" id="KAJ1982252.1"/>
    </source>
</evidence>
<feature type="region of interest" description="Disordered" evidence="1">
    <location>
        <begin position="1647"/>
        <end position="1682"/>
    </location>
</feature>
<proteinExistence type="predicted"/>
<feature type="compositionally biased region" description="Polar residues" evidence="1">
    <location>
        <begin position="1947"/>
        <end position="1956"/>
    </location>
</feature>
<feature type="region of interest" description="Disordered" evidence="1">
    <location>
        <begin position="1907"/>
        <end position="1982"/>
    </location>
</feature>
<gene>
    <name evidence="2" type="ORF">H4R34_001776</name>
</gene>
<dbReference type="OrthoDB" id="9996127at2759"/>
<feature type="region of interest" description="Disordered" evidence="1">
    <location>
        <begin position="151"/>
        <end position="174"/>
    </location>
</feature>
<feature type="compositionally biased region" description="Polar residues" evidence="1">
    <location>
        <begin position="1256"/>
        <end position="1301"/>
    </location>
</feature>
<feature type="compositionally biased region" description="Polar residues" evidence="1">
    <location>
        <begin position="326"/>
        <end position="335"/>
    </location>
</feature>
<feature type="region of interest" description="Disordered" evidence="1">
    <location>
        <begin position="194"/>
        <end position="335"/>
    </location>
</feature>
<sequence length="2000" mass="212155">MRTVSLVDRIKWELHDSVNPRAIAVGDITNDQCNELVVGTTGGRLLVFRGQGRSHAAPGAASQPELLKHESGPWTFYVNLGVLNCVAIGDIRGQGRNSVICINTNGDFYIFDYPWKPIQPAHIFRKLSKDHTNLHRGAVWATDSITLQTPGWQSTLPTVPPPPKPSTGSTPVLPQTVNANLLHQEALFHLQTLPSDEPTDASPFPVDQASQGSRRGLMHKHSFDEPGAARSKTLSEQPPPQTVVSPASTKGKGLETASPTTLSPPASAKPGKLDDSLISWLRQKSSGKLPATRSPRTPLSPITEGAAQTHSPVPLNHEGGTMSRPPLTSSGFRASSNVPSLESHHQIYQYSSKFFLSINSDQLLIADFDQCGQNEIILAGPGNSLYAYSVFSETEDAHDGSTYQCTDPNCKAHHKLARPFIYESQSTASSTPAATSSNTANNSPSQTHSAASTHYTPPTQQGKQPAFFTSPGPAIDPNVPYAHERAAKHYSARPHTQLYPYYYKQFNNYKEISAVQPSFRRLRTFTPVGKSSSTQADLESATAVGSMPNDCKASAPGRESGGSSVVTKGSGQASRPSGSRLSVSSTNGPPKEAESVGDAGRAAGKAIKDPAKSTAPRVLHFPSRFTGMPGIRDFIPTKGKAAGLSNGKGPLVPQAQPNNSCRHSDRLYLKMRWSFDKKIASLSFIPLHPVLKESLLVVCHPGGSTTFINRLGAKLFTIDPPAALPLPSPRYASTNPSYANSPANSSVRASPLIREKPLLRYPGRLSGRSSPNRSPLRHAHSPGQQIPELQLDASPHPSLSRRTTAPSADEKEVEGANHTGEIRKSPRISDPRSVEDAHQHTDSPRKESTDKAEYLGHELRARASAEVLAGVQCSPLHPNSIAVVRMDGLVILIDPQKYDFTSLPDYNPLLLHTGWPILSRSSMLHDQYIALKQDAQLGQTPDSTAPTAGAGAANPRTSALSGQGASDNHTATATTIPAPWAHPPTTPLHSEKHRHSGTVTAVLDPRLHPAAYSQWPSNLPGPPFDLSMVGEINPSGSHDSHSPIHYISHRNLPTPQPLATASPHSHPRVVPLHWRGEGDPPLEPNEYIFSLHLVELPADNMTHALNAVLQQGGGRRAIPSASEPRGRRPRATGHVAQNALITTQIPGDEPSSSGTGFRRMVIPRNFAYRVVDTGPEGNVTNTTEAEPSSSRLARKSSNVSQTARHLEAIRDQSELSRATQPTYTKSPSLSFTQVLPTDDIPASVPIHHDGLPFQSGPRNGVTTSATQYHTTPHSIRSAADNISMTDSTGRGPSTRPGSRNSLFEPVTDHRTEGPLVSSTAPKRIRTYTNLLNVRGGDEGSTAAGGDRRTFSSFAPATFTDTSGLHALAGSGAAWGSVATPVATPVMVAGMTSRQSSGTYSQLFTPSESRAVSNHQSPLGGESNHAAPTTTIADTISGAPTPSLASASGPIPPSSMLRRQSVDSGALWSRGGRSHITSAPDYTMPPIAPVRAISDNVVPLLSGVLPPQPHSASPLTNPPRLHSHHTWSGATSRRKALTLSHASGSPSQASTPSTTAATTGALVHRTLPSFVALGGPGSLPHFGSPLPFPTLGISASLSTPGTQASAQQTLGLTTTSRPFKASPSVAEAPAEVNAVHVSAHSSAFRQHSGWHLSPSHARSLSSTAGGGGQESSSTTPALGARAHHSTRYATVPSGLDSYASSLNSPLLVASPAMSALGLLPNESPGAPSAMSSSMLEIPAHQPLGSGYPLSLVASSDSIAAEAAKWSNSELGVSSLSAPQLPMVQATSRQMLVMSAWNGTTTLVDPQTREAIQFQFPRHIRAFAAGMYALEKGRNVPCLFYVDYNESIYVYYNIAVGLNRVPTLPEIMEPLDLPTNLSTPAATTGSTNHTGIVNPSMLAHAILTQNSPLGRSLPARSADELPRASQPASNQGSPRAHRSTPPSLPPIDTSVSRTSQPGNRGMAKLPGRNASGDAMPPWHTNTAHVPTPQFAQMAKLIYDCLH</sequence>
<feature type="compositionally biased region" description="Polar residues" evidence="1">
    <location>
        <begin position="232"/>
        <end position="248"/>
    </location>
</feature>
<feature type="region of interest" description="Disordered" evidence="1">
    <location>
        <begin position="937"/>
        <end position="995"/>
    </location>
</feature>
<feature type="compositionally biased region" description="Basic and acidic residues" evidence="1">
    <location>
        <begin position="1204"/>
        <end position="1214"/>
    </location>
</feature>
<feature type="compositionally biased region" description="Low complexity" evidence="1">
    <location>
        <begin position="561"/>
        <end position="585"/>
    </location>
</feature>